<evidence type="ECO:0008006" key="5">
    <source>
        <dbReference type="Google" id="ProtNLM"/>
    </source>
</evidence>
<dbReference type="Gene3D" id="1.20.5.320">
    <property type="entry name" value="6-Phosphogluconate Dehydrogenase, domain 3"/>
    <property type="match status" value="1"/>
</dbReference>
<name>A0A1G2KNR2_9BACT</name>
<evidence type="ECO:0000313" key="3">
    <source>
        <dbReference type="EMBL" id="OHA01057.1"/>
    </source>
</evidence>
<evidence type="ECO:0000313" key="4">
    <source>
        <dbReference type="Proteomes" id="UP000177362"/>
    </source>
</evidence>
<dbReference type="EMBL" id="MHQJ01000028">
    <property type="protein sequence ID" value="OHA01057.1"/>
    <property type="molecule type" value="Genomic_DNA"/>
</dbReference>
<proteinExistence type="predicted"/>
<protein>
    <recommendedName>
        <fullName evidence="5">Collagen-like protein</fullName>
    </recommendedName>
</protein>
<organism evidence="3 4">
    <name type="scientific">Candidatus Sungbacteria bacterium RIFCSPHIGHO2_02_FULL_49_12</name>
    <dbReference type="NCBI Taxonomy" id="1802271"/>
    <lineage>
        <taxon>Bacteria</taxon>
        <taxon>Candidatus Sungiibacteriota</taxon>
    </lineage>
</organism>
<feature type="region of interest" description="Disordered" evidence="1">
    <location>
        <begin position="64"/>
        <end position="92"/>
    </location>
</feature>
<feature type="transmembrane region" description="Helical" evidence="2">
    <location>
        <begin position="6"/>
        <end position="24"/>
    </location>
</feature>
<gene>
    <name evidence="3" type="ORF">A3C11_01550</name>
</gene>
<dbReference type="AlphaFoldDB" id="A0A1G2KNR2"/>
<dbReference type="Proteomes" id="UP000177362">
    <property type="component" value="Unassembled WGS sequence"/>
</dbReference>
<accession>A0A1G2KNR2</accession>
<evidence type="ECO:0000256" key="1">
    <source>
        <dbReference type="SAM" id="MobiDB-lite"/>
    </source>
</evidence>
<dbReference type="STRING" id="1802271.A3C11_01550"/>
<sequence length="180" mass="19722">MSKQKFLVGITVIAITIFSGLWFYSRATDGAISICVQNNGAVRVIGDEFRRDDCKKNETLLTWNIQGPNGDKGDKGDQGEQGPVGPRGEPGLPAQHGAGNVAFIFEDYLLKTDGTVWAAYRGNVPYTRILGNGDGVRNIPVPVSDIIDWQYSRLVDKSGNYWFINIGNIQGGWMNFGPLP</sequence>
<evidence type="ECO:0000256" key="2">
    <source>
        <dbReference type="SAM" id="Phobius"/>
    </source>
</evidence>
<keyword evidence="2" id="KW-1133">Transmembrane helix</keyword>
<comment type="caution">
    <text evidence="3">The sequence shown here is derived from an EMBL/GenBank/DDBJ whole genome shotgun (WGS) entry which is preliminary data.</text>
</comment>
<reference evidence="3 4" key="1">
    <citation type="journal article" date="2016" name="Nat. Commun.">
        <title>Thousands of microbial genomes shed light on interconnected biogeochemical processes in an aquifer system.</title>
        <authorList>
            <person name="Anantharaman K."/>
            <person name="Brown C.T."/>
            <person name="Hug L.A."/>
            <person name="Sharon I."/>
            <person name="Castelle C.J."/>
            <person name="Probst A.J."/>
            <person name="Thomas B.C."/>
            <person name="Singh A."/>
            <person name="Wilkins M.J."/>
            <person name="Karaoz U."/>
            <person name="Brodie E.L."/>
            <person name="Williams K.H."/>
            <person name="Hubbard S.S."/>
            <person name="Banfield J.F."/>
        </authorList>
    </citation>
    <scope>NUCLEOTIDE SEQUENCE [LARGE SCALE GENOMIC DNA]</scope>
</reference>
<keyword evidence="2" id="KW-0472">Membrane</keyword>
<keyword evidence="2" id="KW-0812">Transmembrane</keyword>